<sequence>MVGFGWPMDEISGLNRFEASWCIEAHLRVMKAWTAEKAKVRSVVMGESEEEVVSKYFRQPWQFKPATPKQLALLKRLKVPLPPGDLTAGDASIIIDRALAAKKAG</sequence>
<protein>
    <submittedName>
        <fullName evidence="1">Uncharacterized protein</fullName>
    </submittedName>
</protein>
<evidence type="ECO:0000313" key="1">
    <source>
        <dbReference type="EMBL" id="ATY85272.1"/>
    </source>
</evidence>
<accession>A0A2K8NA09</accession>
<gene>
    <name evidence="1" type="ORF">CVV65_10325</name>
</gene>
<reference evidence="2" key="1">
    <citation type="submission" date="2017-11" db="EMBL/GenBank/DDBJ databases">
        <title>Complete Genome Sequence of Kyrpidia sp. Strain EA-1, a thermophilic, hydrogen-oxidizing Bacterium, isolated from the Azores.</title>
        <authorList>
            <person name="Reiner J.E."/>
            <person name="Lapp C.J."/>
            <person name="Bunk B."/>
            <person name="Gescher J."/>
        </authorList>
    </citation>
    <scope>NUCLEOTIDE SEQUENCE [LARGE SCALE GENOMIC DNA]</scope>
    <source>
        <strain evidence="2">EA-1</strain>
    </source>
</reference>
<dbReference type="KEGG" id="kyr:CVV65_10325"/>
<dbReference type="EMBL" id="CP024955">
    <property type="protein sequence ID" value="ATY85272.1"/>
    <property type="molecule type" value="Genomic_DNA"/>
</dbReference>
<evidence type="ECO:0000313" key="2">
    <source>
        <dbReference type="Proteomes" id="UP000231932"/>
    </source>
</evidence>
<organism evidence="1 2">
    <name type="scientific">Kyrpidia spormannii</name>
    <dbReference type="NCBI Taxonomy" id="2055160"/>
    <lineage>
        <taxon>Bacteria</taxon>
        <taxon>Bacillati</taxon>
        <taxon>Bacillota</taxon>
        <taxon>Bacilli</taxon>
        <taxon>Bacillales</taxon>
        <taxon>Alicyclobacillaceae</taxon>
        <taxon>Kyrpidia</taxon>
    </lineage>
</organism>
<dbReference type="Proteomes" id="UP000231932">
    <property type="component" value="Chromosome"/>
</dbReference>
<proteinExistence type="predicted"/>
<dbReference type="AlphaFoldDB" id="A0A2K8NA09"/>
<name>A0A2K8NA09_9BACL</name>
<keyword evidence="2" id="KW-1185">Reference proteome</keyword>